<keyword evidence="14" id="KW-0449">Lipoprotein</keyword>
<evidence type="ECO:0000259" key="19">
    <source>
        <dbReference type="Pfam" id="PF10531"/>
    </source>
</evidence>
<dbReference type="InterPro" id="IPR049712">
    <property type="entry name" value="Poly_export"/>
</dbReference>
<dbReference type="OrthoDB" id="9808948at2"/>
<dbReference type="GO" id="GO:0009279">
    <property type="term" value="C:cell outer membrane"/>
    <property type="evidence" value="ECO:0007669"/>
    <property type="project" value="UniProtKB-SubCell"/>
</dbReference>
<feature type="domain" description="Soluble ligand binding" evidence="19">
    <location>
        <begin position="791"/>
        <end position="840"/>
    </location>
</feature>
<evidence type="ECO:0000256" key="11">
    <source>
        <dbReference type="ARBA" id="ARBA00023136"/>
    </source>
</evidence>
<feature type="domain" description="Polysaccharide export protein N-terminal" evidence="18">
    <location>
        <begin position="123"/>
        <end position="195"/>
    </location>
</feature>
<evidence type="ECO:0000256" key="16">
    <source>
        <dbReference type="SAM" id="MobiDB-lite"/>
    </source>
</evidence>
<comment type="caution">
    <text evidence="21">The sequence shown here is derived from an EMBL/GenBank/DDBJ whole genome shotgun (WGS) entry which is preliminary data.</text>
</comment>
<evidence type="ECO:0000256" key="1">
    <source>
        <dbReference type="ARBA" id="ARBA00004571"/>
    </source>
</evidence>
<dbReference type="Proteomes" id="UP000295729">
    <property type="component" value="Unassembled WGS sequence"/>
</dbReference>
<organism evidence="21 22">
    <name type="scientific">Marinomonas communis</name>
    <dbReference type="NCBI Taxonomy" id="28254"/>
    <lineage>
        <taxon>Bacteria</taxon>
        <taxon>Pseudomonadati</taxon>
        <taxon>Pseudomonadota</taxon>
        <taxon>Gammaproteobacteria</taxon>
        <taxon>Oceanospirillales</taxon>
        <taxon>Oceanospirillaceae</taxon>
        <taxon>Marinomonas</taxon>
    </lineage>
</organism>
<feature type="domain" description="Soluble ligand binding" evidence="19">
    <location>
        <begin position="568"/>
        <end position="621"/>
    </location>
</feature>
<feature type="domain" description="Soluble ligand binding" evidence="19">
    <location>
        <begin position="287"/>
        <end position="337"/>
    </location>
</feature>
<evidence type="ECO:0000256" key="7">
    <source>
        <dbReference type="ARBA" id="ARBA00022729"/>
    </source>
</evidence>
<dbReference type="Gene3D" id="3.30.1950.10">
    <property type="entry name" value="wza like domain"/>
    <property type="match status" value="1"/>
</dbReference>
<keyword evidence="3" id="KW-0813">Transport</keyword>
<feature type="compositionally biased region" description="Polar residues" evidence="16">
    <location>
        <begin position="74"/>
        <end position="85"/>
    </location>
</feature>
<evidence type="ECO:0000256" key="12">
    <source>
        <dbReference type="ARBA" id="ARBA00023139"/>
    </source>
</evidence>
<evidence type="ECO:0000313" key="21">
    <source>
        <dbReference type="EMBL" id="TDR13091.1"/>
    </source>
</evidence>
<dbReference type="AlphaFoldDB" id="A0A4V3DG56"/>
<keyword evidence="15" id="KW-0175">Coiled coil</keyword>
<dbReference type="InterPro" id="IPR003715">
    <property type="entry name" value="Poly_export_N"/>
</dbReference>
<evidence type="ECO:0000256" key="14">
    <source>
        <dbReference type="ARBA" id="ARBA00023288"/>
    </source>
</evidence>
<comment type="similarity">
    <text evidence="2">Belongs to the BexD/CtrA/VexA family.</text>
</comment>
<dbReference type="EMBL" id="SNZA01000003">
    <property type="protein sequence ID" value="TDR13091.1"/>
    <property type="molecule type" value="Genomic_DNA"/>
</dbReference>
<evidence type="ECO:0000256" key="9">
    <source>
        <dbReference type="ARBA" id="ARBA00023065"/>
    </source>
</evidence>
<protein>
    <submittedName>
        <fullName evidence="21">Protein involved in polysaccharide export with SLBB domain</fullName>
    </submittedName>
</protein>
<keyword evidence="8" id="KW-0625">Polysaccharide transport</keyword>
<evidence type="ECO:0000313" key="22">
    <source>
        <dbReference type="Proteomes" id="UP000295729"/>
    </source>
</evidence>
<proteinExistence type="inferred from homology"/>
<dbReference type="GO" id="GO:0015159">
    <property type="term" value="F:polysaccharide transmembrane transporter activity"/>
    <property type="evidence" value="ECO:0007669"/>
    <property type="project" value="InterPro"/>
</dbReference>
<dbReference type="PANTHER" id="PTHR33619:SF3">
    <property type="entry name" value="POLYSACCHARIDE EXPORT PROTEIN GFCE-RELATED"/>
    <property type="match status" value="1"/>
</dbReference>
<keyword evidence="12" id="KW-0564">Palmitate</keyword>
<dbReference type="Pfam" id="PF02563">
    <property type="entry name" value="Poly_export"/>
    <property type="match status" value="1"/>
</dbReference>
<feature type="compositionally biased region" description="Polar residues" evidence="16">
    <location>
        <begin position="56"/>
        <end position="66"/>
    </location>
</feature>
<feature type="chain" id="PRO_5020762147" evidence="17">
    <location>
        <begin position="21"/>
        <end position="896"/>
    </location>
</feature>
<dbReference type="RefSeq" id="WP_133562151.1">
    <property type="nucleotide sequence ID" value="NZ_SNZA01000003.1"/>
</dbReference>
<feature type="domain" description="Soluble ligand binding" evidence="19">
    <location>
        <begin position="662"/>
        <end position="698"/>
    </location>
</feature>
<keyword evidence="11" id="KW-0472">Membrane</keyword>
<keyword evidence="10" id="KW-0626">Porin</keyword>
<keyword evidence="5" id="KW-0762">Sugar transport</keyword>
<keyword evidence="4" id="KW-1134">Transmembrane beta strand</keyword>
<evidence type="ECO:0000256" key="4">
    <source>
        <dbReference type="ARBA" id="ARBA00022452"/>
    </source>
</evidence>
<feature type="domain" description="SLBB" evidence="20">
    <location>
        <begin position="203"/>
        <end position="280"/>
    </location>
</feature>
<dbReference type="Pfam" id="PF22461">
    <property type="entry name" value="SLBB_2"/>
    <property type="match status" value="1"/>
</dbReference>
<dbReference type="InterPro" id="IPR019554">
    <property type="entry name" value="Soluble_ligand-bd"/>
</dbReference>
<evidence type="ECO:0000259" key="18">
    <source>
        <dbReference type="Pfam" id="PF02563"/>
    </source>
</evidence>
<dbReference type="Pfam" id="PF10531">
    <property type="entry name" value="SLBB"/>
    <property type="match status" value="4"/>
</dbReference>
<keyword evidence="13" id="KW-0998">Cell outer membrane</keyword>
<evidence type="ECO:0000256" key="8">
    <source>
        <dbReference type="ARBA" id="ARBA00023047"/>
    </source>
</evidence>
<feature type="coiled-coil region" evidence="15">
    <location>
        <begin position="707"/>
        <end position="738"/>
    </location>
</feature>
<evidence type="ECO:0000256" key="2">
    <source>
        <dbReference type="ARBA" id="ARBA00009450"/>
    </source>
</evidence>
<keyword evidence="22" id="KW-1185">Reference proteome</keyword>
<evidence type="ECO:0000256" key="3">
    <source>
        <dbReference type="ARBA" id="ARBA00022448"/>
    </source>
</evidence>
<dbReference type="GO" id="GO:0015288">
    <property type="term" value="F:porin activity"/>
    <property type="evidence" value="ECO:0007669"/>
    <property type="project" value="UniProtKB-KW"/>
</dbReference>
<evidence type="ECO:0000259" key="20">
    <source>
        <dbReference type="Pfam" id="PF22461"/>
    </source>
</evidence>
<reference evidence="21 22" key="1">
    <citation type="submission" date="2019-03" db="EMBL/GenBank/DDBJ databases">
        <title>Genomic Encyclopedia of Type Strains, Phase IV (KMG-IV): sequencing the most valuable type-strain genomes for metagenomic binning, comparative biology and taxonomic classification.</title>
        <authorList>
            <person name="Goeker M."/>
        </authorList>
    </citation>
    <scope>NUCLEOTIDE SEQUENCE [LARGE SCALE GENOMIC DNA]</scope>
    <source>
        <strain evidence="21 22">DSM 5604</strain>
    </source>
</reference>
<evidence type="ECO:0000256" key="13">
    <source>
        <dbReference type="ARBA" id="ARBA00023237"/>
    </source>
</evidence>
<dbReference type="GO" id="GO:0006811">
    <property type="term" value="P:monoatomic ion transport"/>
    <property type="evidence" value="ECO:0007669"/>
    <property type="project" value="UniProtKB-KW"/>
</dbReference>
<evidence type="ECO:0000256" key="15">
    <source>
        <dbReference type="SAM" id="Coils"/>
    </source>
</evidence>
<dbReference type="GO" id="GO:0046930">
    <property type="term" value="C:pore complex"/>
    <property type="evidence" value="ECO:0007669"/>
    <property type="project" value="UniProtKB-KW"/>
</dbReference>
<comment type="subcellular location">
    <subcellularLocation>
        <location evidence="1">Cell outer membrane</location>
        <topology evidence="1">Multi-pass membrane protein</topology>
    </subcellularLocation>
</comment>
<evidence type="ECO:0000256" key="17">
    <source>
        <dbReference type="SAM" id="SignalP"/>
    </source>
</evidence>
<feature type="region of interest" description="Disordered" evidence="16">
    <location>
        <begin position="56"/>
        <end position="94"/>
    </location>
</feature>
<accession>A0A4V3DG56</accession>
<feature type="signal peptide" evidence="17">
    <location>
        <begin position="1"/>
        <end position="20"/>
    </location>
</feature>
<keyword evidence="6" id="KW-0812">Transmembrane</keyword>
<keyword evidence="9" id="KW-0406">Ion transport</keyword>
<evidence type="ECO:0000256" key="6">
    <source>
        <dbReference type="ARBA" id="ARBA00022692"/>
    </source>
</evidence>
<name>A0A4V3DG56_9GAMM</name>
<dbReference type="Gene3D" id="3.10.560.10">
    <property type="entry name" value="Outer membrane lipoprotein wza domain like"/>
    <property type="match status" value="6"/>
</dbReference>
<dbReference type="PANTHER" id="PTHR33619">
    <property type="entry name" value="POLYSACCHARIDE EXPORT PROTEIN GFCE-RELATED"/>
    <property type="match status" value="1"/>
</dbReference>
<keyword evidence="7 17" id="KW-0732">Signal</keyword>
<dbReference type="InterPro" id="IPR054765">
    <property type="entry name" value="SLBB_dom"/>
</dbReference>
<sequence length="896" mass="97888">MRLKHLFPTLVLTLAATVQAVTPTAAQINQFQSLPRAQQESLARQYGVDLNAISGSTSTATPTVENQAPVLEPVNSSDKNAGSSSKENKDHKAATTSNGLDLFGYSLFNNNSLDLTVIDDLPVPLDYQMGPGDTINIQTFGKTSQSLALTIDRDGTINLPDIGPIAVSGQTFAQLREQLNNVIKEKTIGVDVAVSMGSMRTMQVFIAGEAKQPGAYNVNSLTTITQALIASGGIKQTGSLRNIQLKRKGKVVAEFDVYDLLINGDTSKDVRLSSGDTLFIPVRNNSITIKGQVVRPAVYEAKNNLTIQQLLKLAGGAKPNAYLSQVVVQRMTQEGTQQFLLDLATNQDRQFTLADGDQVTLLSTLNVSTDDGRRFIQNNGSQQPLPVASETLMNAVALRGEVFQQGPLTFVPGMRISDVINSIEEDLTPSSDLNYSLLVRQINPNQDIEVYQFSLLNVLSNPNSADNLALQEKDQIFVFDNGLEQSYWLDSFANSKAKSTGTERTREVLDSETGAVVTKDENTELNIAGTEQTTNATGLRKASREALLKPIIDRLKEQANYDTPAQLVDISGAVKFPGLYPLAKNTDVKALITAAGGLTQDAYLASAELTHRIQQGDSTRFERRNFSLRNVLDGTYSAPLMAQDNLIIKSQPGWQEGMVIELQGEVVFPGTYTFKRGETLRDVIERAGGFTEFAYPEGAVFSRDRLKRQEAERLKFLNAQLKQEISNLALRRQNTSATDPAQAIAIVDQLDNAEPMGRLVIDLDKALEGDRQANLMLEKGDKLYVPALNPVVSVIGEVQFTSNHTYDSNLTVEDYINAAGGTKRQADTDRIYIVKADGSVELPNNSYWFSRNQDPLEPGDTIIVPIDTDYLDGLSTLSTATQILYQIGVAWSAIKD</sequence>
<gene>
    <name evidence="21" type="ORF">C8D85_1965</name>
</gene>
<evidence type="ECO:0000256" key="5">
    <source>
        <dbReference type="ARBA" id="ARBA00022597"/>
    </source>
</evidence>
<evidence type="ECO:0000256" key="10">
    <source>
        <dbReference type="ARBA" id="ARBA00023114"/>
    </source>
</evidence>